<dbReference type="SUPFAM" id="SSF52799">
    <property type="entry name" value="(Phosphotyrosine protein) phosphatases II"/>
    <property type="match status" value="2"/>
</dbReference>
<evidence type="ECO:0000259" key="10">
    <source>
        <dbReference type="PROSITE" id="PS50055"/>
    </source>
</evidence>
<evidence type="ECO:0000256" key="5">
    <source>
        <dbReference type="ARBA" id="ARBA00022912"/>
    </source>
</evidence>
<dbReference type="Pfam" id="PF00041">
    <property type="entry name" value="fn3"/>
    <property type="match status" value="2"/>
</dbReference>
<feature type="signal peptide" evidence="9">
    <location>
        <begin position="1"/>
        <end position="22"/>
    </location>
</feature>
<dbReference type="STRING" id="51028.A0A0N4VJU0"/>
<evidence type="ECO:0000313" key="13">
    <source>
        <dbReference type="EMBL" id="VDD95685.1"/>
    </source>
</evidence>
<dbReference type="Gene3D" id="3.90.190.10">
    <property type="entry name" value="Protein tyrosine phosphatase superfamily"/>
    <property type="match status" value="2"/>
</dbReference>
<keyword evidence="14" id="KW-1185">Reference proteome</keyword>
<feature type="domain" description="Fibronectin type-III" evidence="12">
    <location>
        <begin position="222"/>
        <end position="319"/>
    </location>
</feature>
<name>A0A0N4VJU0_ENTVE</name>
<dbReference type="PANTHER" id="PTHR46957:SF3">
    <property type="entry name" value="CYTOKINE RECEPTOR"/>
    <property type="match status" value="1"/>
</dbReference>
<evidence type="ECO:0000256" key="8">
    <source>
        <dbReference type="ARBA" id="ARBA00023180"/>
    </source>
</evidence>
<feature type="domain" description="Fibronectin type-III" evidence="12">
    <location>
        <begin position="30"/>
        <end position="123"/>
    </location>
</feature>
<keyword evidence="4" id="KW-0378">Hydrolase</keyword>
<dbReference type="SMART" id="SM00404">
    <property type="entry name" value="PTPc_motif"/>
    <property type="match status" value="1"/>
</dbReference>
<dbReference type="SMART" id="SM00060">
    <property type="entry name" value="FN3"/>
    <property type="match status" value="4"/>
</dbReference>
<evidence type="ECO:0000313" key="15">
    <source>
        <dbReference type="WBParaSite" id="EVEC_0001111101-mRNA-1"/>
    </source>
</evidence>
<dbReference type="PROSITE" id="PS50853">
    <property type="entry name" value="FN3"/>
    <property type="match status" value="4"/>
</dbReference>
<dbReference type="InterPro" id="IPR029021">
    <property type="entry name" value="Prot-tyrosine_phosphatase-like"/>
</dbReference>
<dbReference type="InterPro" id="IPR050713">
    <property type="entry name" value="RTP_Phos/Ushers"/>
</dbReference>
<dbReference type="SUPFAM" id="SSF49265">
    <property type="entry name" value="Fibronectin type III"/>
    <property type="match status" value="2"/>
</dbReference>
<dbReference type="SMART" id="SM00194">
    <property type="entry name" value="PTPc"/>
    <property type="match status" value="1"/>
</dbReference>
<evidence type="ECO:0000256" key="4">
    <source>
        <dbReference type="ARBA" id="ARBA00022801"/>
    </source>
</evidence>
<accession>A0A0N4VJU0</accession>
<dbReference type="PANTHER" id="PTHR46957">
    <property type="entry name" value="CYTOKINE RECEPTOR"/>
    <property type="match status" value="1"/>
</dbReference>
<feature type="domain" description="Tyrosine-protein phosphatase" evidence="10">
    <location>
        <begin position="706"/>
        <end position="914"/>
    </location>
</feature>
<evidence type="ECO:0000256" key="1">
    <source>
        <dbReference type="ARBA" id="ARBA00004167"/>
    </source>
</evidence>
<organism evidence="15">
    <name type="scientific">Enterobius vermicularis</name>
    <name type="common">Human pinworm</name>
    <dbReference type="NCBI Taxonomy" id="51028"/>
    <lineage>
        <taxon>Eukaryota</taxon>
        <taxon>Metazoa</taxon>
        <taxon>Ecdysozoa</taxon>
        <taxon>Nematoda</taxon>
        <taxon>Chromadorea</taxon>
        <taxon>Rhabditida</taxon>
        <taxon>Spirurina</taxon>
        <taxon>Oxyuridomorpha</taxon>
        <taxon>Oxyuroidea</taxon>
        <taxon>Oxyuridae</taxon>
        <taxon>Enterobius</taxon>
    </lineage>
</organism>
<protein>
    <submittedName>
        <fullName evidence="15">Protein-tyrosine-phosphatase</fullName>
    </submittedName>
</protein>
<feature type="domain" description="Fibronectin type-III" evidence="12">
    <location>
        <begin position="128"/>
        <end position="220"/>
    </location>
</feature>
<dbReference type="CDD" id="cd00063">
    <property type="entry name" value="FN3"/>
    <property type="match status" value="3"/>
</dbReference>
<dbReference type="InterPro" id="IPR000242">
    <property type="entry name" value="PTP_cat"/>
</dbReference>
<sequence>MEEEVLNTFRCLFALTFSSVLAHFSVRPSVPRQLEIGAVTDHSVTLKWKQNASRSQLPILQNTVYIRRLDDGSVRKVILVDNVTTALISGLSSFTQYSFSISAENAAGISDISLPIIQRTLGEALKEPPRITGISNTTDGCIETLWSPPKSPKLTALNYKVTVRYFDSDTKREFHTKENDYTICYLPYNSLFELKIEADNGFGYSPPASATFRTDQSIPDGPPEDVRARALSSSTVELKWAQPERPNGIITSYRIFIRRPDIAEIKSLVIYTKGIFRNRYTYNVTDLEPFKTYSFRVSALTVKGESEQSKEVNAVTDHRVPSIPSITNLSLDCQNTVTVIWKPGESPGQYYHLWLQGPTSKSLNTSTTNANLTNLEVHYGYSVKILAAVNSVITNGTLESYWSKTEMFMLDDRNYGRTINVDEFDAYCQELSRNDNQGFKQHFENIEKDSTLENGYGNGIHQSKDRYLDVCAYEPTRIKIIAAESSDYINANYVDSCEKHNVYIATQAPLPHTFADFWSMIWQEQSNVIVMITNLVEHGRRKCDQYWPSLSNAAQVHGHFMISLISEKTNLHFVHRLFNLKPTKCSMHERQVHQLHFTTWPDHGVPDSVFPLLSFLQYVSEIPTSGPVVVHCSAGIGRSGSYMLIDSMRRHLMQADSLNIDAHLKHIRQQRAKLVQTLEQYIFCHEAVRQLILNGTTHIHVDDFMQYLHYLSHNLVNGRTRLQMQYEDICSCNHTPTCRIGVGYEIFPGFHRDAEFIVATWPHESADLWSLVWEKNCQTIVLLAGDEQFWCKTMTTAGDLRIQRMSNDMIILSNKEDQLCIRTLYVSQSDFELDTWTEISRVQHRRLQYHDSPLMVLNPSCSSNAYMLCLLTSVACQIEAESSLDILLFLTAYKQKLCGVWQTKVKYSFTTIFL</sequence>
<comment type="subcellular location">
    <subcellularLocation>
        <location evidence="1">Membrane</location>
        <topology evidence="1">Single-pass membrane protein</topology>
    </subcellularLocation>
</comment>
<keyword evidence="5" id="KW-0904">Protein phosphatase</keyword>
<dbReference type="WBParaSite" id="EVEC_0001111101-mRNA-1">
    <property type="protein sequence ID" value="EVEC_0001111101-mRNA-1"/>
    <property type="gene ID" value="EVEC_0001111101"/>
</dbReference>
<dbReference type="PROSITE" id="PS00383">
    <property type="entry name" value="TYR_PHOSPHATASE_1"/>
    <property type="match status" value="1"/>
</dbReference>
<evidence type="ECO:0000256" key="2">
    <source>
        <dbReference type="ARBA" id="ARBA00022692"/>
    </source>
</evidence>
<dbReference type="GO" id="GO:0004725">
    <property type="term" value="F:protein tyrosine phosphatase activity"/>
    <property type="evidence" value="ECO:0007669"/>
    <property type="project" value="InterPro"/>
</dbReference>
<dbReference type="OrthoDB" id="10253954at2759"/>
<dbReference type="PROSITE" id="PS50056">
    <property type="entry name" value="TYR_PHOSPHATASE_2"/>
    <property type="match status" value="1"/>
</dbReference>
<dbReference type="Gene3D" id="2.60.40.10">
    <property type="entry name" value="Immunoglobulins"/>
    <property type="match status" value="3"/>
</dbReference>
<reference evidence="13 14" key="2">
    <citation type="submission" date="2018-10" db="EMBL/GenBank/DDBJ databases">
        <authorList>
            <consortium name="Pathogen Informatics"/>
        </authorList>
    </citation>
    <scope>NUCLEOTIDE SEQUENCE [LARGE SCALE GENOMIC DNA]</scope>
</reference>
<evidence type="ECO:0000256" key="3">
    <source>
        <dbReference type="ARBA" id="ARBA00022729"/>
    </source>
</evidence>
<evidence type="ECO:0000256" key="9">
    <source>
        <dbReference type="SAM" id="SignalP"/>
    </source>
</evidence>
<feature type="domain" description="Tyrosine specific protein phosphatases" evidence="11">
    <location>
        <begin position="613"/>
        <end position="682"/>
    </location>
</feature>
<keyword evidence="3 9" id="KW-0732">Signal</keyword>
<gene>
    <name evidence="13" type="ORF">EVEC_LOCUS10436</name>
</gene>
<dbReference type="Pfam" id="PF00102">
    <property type="entry name" value="Y_phosphatase"/>
    <property type="match status" value="2"/>
</dbReference>
<keyword evidence="7" id="KW-0472">Membrane</keyword>
<dbReference type="InterPro" id="IPR013783">
    <property type="entry name" value="Ig-like_fold"/>
</dbReference>
<dbReference type="AlphaFoldDB" id="A0A0N4VJU0"/>
<evidence type="ECO:0000259" key="11">
    <source>
        <dbReference type="PROSITE" id="PS50056"/>
    </source>
</evidence>
<evidence type="ECO:0000313" key="14">
    <source>
        <dbReference type="Proteomes" id="UP000274131"/>
    </source>
</evidence>
<keyword evidence="6" id="KW-1133">Transmembrane helix</keyword>
<feature type="chain" id="PRO_5043123007" evidence="9">
    <location>
        <begin position="23"/>
        <end position="914"/>
    </location>
</feature>
<evidence type="ECO:0000256" key="6">
    <source>
        <dbReference type="ARBA" id="ARBA00022989"/>
    </source>
</evidence>
<dbReference type="PRINTS" id="PR00700">
    <property type="entry name" value="PRTYPHPHTASE"/>
</dbReference>
<dbReference type="InterPro" id="IPR036116">
    <property type="entry name" value="FN3_sf"/>
</dbReference>
<dbReference type="Proteomes" id="UP000274131">
    <property type="component" value="Unassembled WGS sequence"/>
</dbReference>
<keyword evidence="2" id="KW-0812">Transmembrane</keyword>
<feature type="domain" description="Fibronectin type-III" evidence="12">
    <location>
        <begin position="320"/>
        <end position="413"/>
    </location>
</feature>
<dbReference type="InterPro" id="IPR016130">
    <property type="entry name" value="Tyr_Pase_AS"/>
</dbReference>
<evidence type="ECO:0000256" key="7">
    <source>
        <dbReference type="ARBA" id="ARBA00023136"/>
    </source>
</evidence>
<dbReference type="InterPro" id="IPR003595">
    <property type="entry name" value="Tyr_Pase_cat"/>
</dbReference>
<evidence type="ECO:0000259" key="12">
    <source>
        <dbReference type="PROSITE" id="PS50853"/>
    </source>
</evidence>
<dbReference type="EMBL" id="UXUI01010846">
    <property type="protein sequence ID" value="VDD95685.1"/>
    <property type="molecule type" value="Genomic_DNA"/>
</dbReference>
<feature type="domain" description="Tyrosine-protein phosphatase" evidence="10">
    <location>
        <begin position="439"/>
        <end position="691"/>
    </location>
</feature>
<keyword evidence="8" id="KW-0325">Glycoprotein</keyword>
<dbReference type="InterPro" id="IPR003961">
    <property type="entry name" value="FN3_dom"/>
</dbReference>
<reference evidence="15" key="1">
    <citation type="submission" date="2017-02" db="UniProtKB">
        <authorList>
            <consortium name="WormBaseParasite"/>
        </authorList>
    </citation>
    <scope>IDENTIFICATION</scope>
</reference>
<dbReference type="GO" id="GO:0016020">
    <property type="term" value="C:membrane"/>
    <property type="evidence" value="ECO:0007669"/>
    <property type="project" value="UniProtKB-SubCell"/>
</dbReference>
<dbReference type="PROSITE" id="PS50055">
    <property type="entry name" value="TYR_PHOSPHATASE_PTP"/>
    <property type="match status" value="2"/>
</dbReference>
<proteinExistence type="predicted"/>
<dbReference type="InterPro" id="IPR000387">
    <property type="entry name" value="Tyr_Pase_dom"/>
</dbReference>